<sequence length="341" mass="38115">MSSEVAVDRHDLAELRLVDITLPTPMRLLPGLESPLISAVKLALFMMVHSPSGLACVKSCSNALRGSFVSIVGQSEDVDTRLLAPFHAIITKSRTNSVAKRKLAWVCHSMRKFEYCLSSCSESRAKSLQLIKVGQWYTICDASKTYPKSFVDFIGCEKRHHDEVSKMCPHLDVSLTDTLNSFCRKMNDHSECYAKVNFKCESANATNIWKIVNNAIQESYYKILDVSSKDAHLPPECEWAMRNIALTTTTKSTSLLSTPSTTPTTTVTSTQVHEFTVDYWQDVDQSHLYVYEPRSTTGVTTESPTMMPIYANHSPQNASGQKPTTAMCVILLCIIFLSSFW</sequence>
<dbReference type="EMBL" id="CAJFCW020000006">
    <property type="protein sequence ID" value="CAG9125582.1"/>
    <property type="molecule type" value="Genomic_DNA"/>
</dbReference>
<accession>A0A811LPM6</accession>
<dbReference type="OrthoDB" id="5868524at2759"/>
<dbReference type="EMBL" id="CAJFDH010000006">
    <property type="protein sequence ID" value="CAD5229037.1"/>
    <property type="molecule type" value="Genomic_DNA"/>
</dbReference>
<protein>
    <submittedName>
        <fullName evidence="1">Uncharacterized protein</fullName>
    </submittedName>
</protein>
<gene>
    <name evidence="1" type="ORF">BOKJ2_LOCUS13096</name>
</gene>
<comment type="caution">
    <text evidence="1">The sequence shown here is derived from an EMBL/GenBank/DDBJ whole genome shotgun (WGS) entry which is preliminary data.</text>
</comment>
<organism evidence="1 2">
    <name type="scientific">Bursaphelenchus okinawaensis</name>
    <dbReference type="NCBI Taxonomy" id="465554"/>
    <lineage>
        <taxon>Eukaryota</taxon>
        <taxon>Metazoa</taxon>
        <taxon>Ecdysozoa</taxon>
        <taxon>Nematoda</taxon>
        <taxon>Chromadorea</taxon>
        <taxon>Rhabditida</taxon>
        <taxon>Tylenchina</taxon>
        <taxon>Tylenchomorpha</taxon>
        <taxon>Aphelenchoidea</taxon>
        <taxon>Aphelenchoididae</taxon>
        <taxon>Bursaphelenchus</taxon>
    </lineage>
</organism>
<evidence type="ECO:0000313" key="1">
    <source>
        <dbReference type="EMBL" id="CAD5229037.1"/>
    </source>
</evidence>
<name>A0A811LPM6_9BILA</name>
<reference evidence="1" key="1">
    <citation type="submission" date="2020-09" db="EMBL/GenBank/DDBJ databases">
        <authorList>
            <person name="Kikuchi T."/>
        </authorList>
    </citation>
    <scope>NUCLEOTIDE SEQUENCE</scope>
    <source>
        <strain evidence="1">SH1</strain>
    </source>
</reference>
<keyword evidence="2" id="KW-1185">Reference proteome</keyword>
<evidence type="ECO:0000313" key="2">
    <source>
        <dbReference type="Proteomes" id="UP000614601"/>
    </source>
</evidence>
<dbReference type="AlphaFoldDB" id="A0A811LPM6"/>
<dbReference type="Proteomes" id="UP000614601">
    <property type="component" value="Unassembled WGS sequence"/>
</dbReference>
<proteinExistence type="predicted"/>
<dbReference type="Proteomes" id="UP000783686">
    <property type="component" value="Unassembled WGS sequence"/>
</dbReference>